<comment type="pathway">
    <text evidence="1 8">Amino-acid biosynthesis; L-histidine biosynthesis; L-histidine from 5-phospho-alpha-D-ribose 1-diphosphate: step 8/9.</text>
</comment>
<sequence>MFADYHVHSHFSEDTDFPMELEIQKAIKLGMDELCFTEHSDYDVPTVVNCDYDAYFEEMEKMKDKYKGQITLKTGIEFGIQTHTTKAYEETFRQYPFDFVIFSCHQVENKEYWRQEPQEEKTQLEYNRRYYQEILDVVKVYKDYSILGHLDVIKRYDKQGEIEFEKIQDLIEQIFEVVIADGKGIELNTSSRAYKLKSLMPSKEILKLYHDMGGKIITIGSDAHNADRIGDCVMESQKILKDIGFDGIYTFEKMKPEFHRF</sequence>
<comment type="similarity">
    <text evidence="2 8">Belongs to the PHP hydrolase family. HisK subfamily.</text>
</comment>
<comment type="catalytic activity">
    <reaction evidence="7 8">
        <text>L-histidinol phosphate + H2O = L-histidinol + phosphate</text>
        <dbReference type="Rhea" id="RHEA:14465"/>
        <dbReference type="ChEBI" id="CHEBI:15377"/>
        <dbReference type="ChEBI" id="CHEBI:43474"/>
        <dbReference type="ChEBI" id="CHEBI:57699"/>
        <dbReference type="ChEBI" id="CHEBI:57980"/>
        <dbReference type="EC" id="3.1.3.15"/>
    </reaction>
</comment>
<dbReference type="GO" id="GO:0005737">
    <property type="term" value="C:cytoplasm"/>
    <property type="evidence" value="ECO:0007669"/>
    <property type="project" value="TreeGrafter"/>
</dbReference>
<dbReference type="AlphaFoldDB" id="A0A174RNR3"/>
<dbReference type="SMART" id="SM00481">
    <property type="entry name" value="POLIIIAc"/>
    <property type="match status" value="1"/>
</dbReference>
<dbReference type="PANTHER" id="PTHR21039:SF0">
    <property type="entry name" value="HISTIDINOL-PHOSPHATASE"/>
    <property type="match status" value="1"/>
</dbReference>
<accession>A0A174RNR3</accession>
<evidence type="ECO:0000313" key="12">
    <source>
        <dbReference type="Proteomes" id="UP000095553"/>
    </source>
</evidence>
<proteinExistence type="inferred from homology"/>
<evidence type="ECO:0000256" key="4">
    <source>
        <dbReference type="ARBA" id="ARBA00022605"/>
    </source>
</evidence>
<evidence type="ECO:0000256" key="5">
    <source>
        <dbReference type="ARBA" id="ARBA00022801"/>
    </source>
</evidence>
<organism evidence="11 13">
    <name type="scientific">Anaerostipes hadrus</name>
    <dbReference type="NCBI Taxonomy" id="649756"/>
    <lineage>
        <taxon>Bacteria</taxon>
        <taxon>Bacillati</taxon>
        <taxon>Bacillota</taxon>
        <taxon>Clostridia</taxon>
        <taxon>Lachnospirales</taxon>
        <taxon>Lachnospiraceae</taxon>
        <taxon>Anaerostipes</taxon>
    </lineage>
</organism>
<evidence type="ECO:0000256" key="1">
    <source>
        <dbReference type="ARBA" id="ARBA00004970"/>
    </source>
</evidence>
<dbReference type="Proteomes" id="UP000095553">
    <property type="component" value="Unassembled WGS sequence"/>
</dbReference>
<dbReference type="UniPathway" id="UPA00031">
    <property type="reaction ID" value="UER00013"/>
</dbReference>
<evidence type="ECO:0000256" key="3">
    <source>
        <dbReference type="ARBA" id="ARBA00013085"/>
    </source>
</evidence>
<evidence type="ECO:0000259" key="9">
    <source>
        <dbReference type="SMART" id="SM00481"/>
    </source>
</evidence>
<dbReference type="Proteomes" id="UP000095564">
    <property type="component" value="Unassembled WGS sequence"/>
</dbReference>
<evidence type="ECO:0000256" key="6">
    <source>
        <dbReference type="ARBA" id="ARBA00023102"/>
    </source>
</evidence>
<dbReference type="InterPro" id="IPR016195">
    <property type="entry name" value="Pol/histidinol_Pase-like"/>
</dbReference>
<keyword evidence="6 8" id="KW-0368">Histidine biosynthesis</keyword>
<dbReference type="RefSeq" id="WP_055073374.1">
    <property type="nucleotide sequence ID" value="NZ_CAXSPF010000020.1"/>
</dbReference>
<dbReference type="GO" id="GO:0000105">
    <property type="term" value="P:L-histidine biosynthetic process"/>
    <property type="evidence" value="ECO:0007669"/>
    <property type="project" value="UniProtKB-UniRule"/>
</dbReference>
<dbReference type="InterPro" id="IPR004013">
    <property type="entry name" value="PHP_dom"/>
</dbReference>
<evidence type="ECO:0000256" key="2">
    <source>
        <dbReference type="ARBA" id="ARBA00009152"/>
    </source>
</evidence>
<dbReference type="InterPro" id="IPR003141">
    <property type="entry name" value="Pol/His_phosphatase_N"/>
</dbReference>
<evidence type="ECO:0000256" key="7">
    <source>
        <dbReference type="ARBA" id="ARBA00049158"/>
    </source>
</evidence>
<dbReference type="NCBIfam" id="TIGR01856">
    <property type="entry name" value="hisJ_fam"/>
    <property type="match status" value="1"/>
</dbReference>
<dbReference type="Gene3D" id="3.20.20.140">
    <property type="entry name" value="Metal-dependent hydrolases"/>
    <property type="match status" value="1"/>
</dbReference>
<reference evidence="12 13" key="1">
    <citation type="submission" date="2015-09" db="EMBL/GenBank/DDBJ databases">
        <authorList>
            <consortium name="Pathogen Informatics"/>
        </authorList>
    </citation>
    <scope>NUCLEOTIDE SEQUENCE [LARGE SCALE GENOMIC DNA]</scope>
    <source>
        <strain evidence="11 13">2789STDY5834908</strain>
        <strain evidence="10 12">2789STDY5834959</strain>
    </source>
</reference>
<name>A0A174RNR3_ANAHA</name>
<dbReference type="GO" id="GO:0004401">
    <property type="term" value="F:histidinol-phosphatase activity"/>
    <property type="evidence" value="ECO:0007669"/>
    <property type="project" value="UniProtKB-UniRule"/>
</dbReference>
<dbReference type="InterPro" id="IPR010140">
    <property type="entry name" value="Histidinol_P_phosphatase_HisJ"/>
</dbReference>
<evidence type="ECO:0000313" key="11">
    <source>
        <dbReference type="EMBL" id="CUP84610.1"/>
    </source>
</evidence>
<dbReference type="EMBL" id="CZAU01000024">
    <property type="protein sequence ID" value="CUP84610.1"/>
    <property type="molecule type" value="Genomic_DNA"/>
</dbReference>
<dbReference type="OrthoDB" id="9775255at2"/>
<evidence type="ECO:0000313" key="13">
    <source>
        <dbReference type="Proteomes" id="UP000095564"/>
    </source>
</evidence>
<feature type="domain" description="Polymerase/histidinol phosphatase N-terminal" evidence="9">
    <location>
        <begin position="3"/>
        <end position="82"/>
    </location>
</feature>
<dbReference type="EC" id="3.1.3.15" evidence="3 8"/>
<evidence type="ECO:0000256" key="8">
    <source>
        <dbReference type="RuleBase" id="RU366003"/>
    </source>
</evidence>
<dbReference type="PANTHER" id="PTHR21039">
    <property type="entry name" value="HISTIDINOL PHOSPHATASE-RELATED"/>
    <property type="match status" value="1"/>
</dbReference>
<protein>
    <recommendedName>
        <fullName evidence="3 8">Histidinol-phosphatase</fullName>
        <shortName evidence="8">HolPase</shortName>
        <ecNumber evidence="3 8">3.1.3.15</ecNumber>
    </recommendedName>
</protein>
<keyword evidence="4 8" id="KW-0028">Amino-acid biosynthesis</keyword>
<dbReference type="SUPFAM" id="SSF89550">
    <property type="entry name" value="PHP domain-like"/>
    <property type="match status" value="1"/>
</dbReference>
<dbReference type="Pfam" id="PF02811">
    <property type="entry name" value="PHP"/>
    <property type="match status" value="1"/>
</dbReference>
<dbReference type="EMBL" id="CYXY01000021">
    <property type="protein sequence ID" value="CUN13656.1"/>
    <property type="molecule type" value="Genomic_DNA"/>
</dbReference>
<evidence type="ECO:0000313" key="10">
    <source>
        <dbReference type="EMBL" id="CUN13656.1"/>
    </source>
</evidence>
<keyword evidence="5 8" id="KW-0378">Hydrolase</keyword>
<gene>
    <name evidence="11" type="primary">hisK</name>
    <name evidence="11" type="ORF">ERS852520_02344</name>
    <name evidence="10" type="ORF">ERS852571_02751</name>
</gene>